<evidence type="ECO:0000313" key="3">
    <source>
        <dbReference type="Proteomes" id="UP001214553"/>
    </source>
</evidence>
<dbReference type="InterPro" id="IPR036264">
    <property type="entry name" value="Bact_exopeptidase_dim_dom"/>
</dbReference>
<gene>
    <name evidence="2" type="ORF">PU630_01540</name>
</gene>
<dbReference type="PANTHER" id="PTHR11014">
    <property type="entry name" value="PEPTIDASE M20 FAMILY MEMBER"/>
    <property type="match status" value="1"/>
</dbReference>
<protein>
    <submittedName>
        <fullName evidence="2">Amidohydrolase</fullName>
    </submittedName>
</protein>
<dbReference type="Gene3D" id="3.40.630.10">
    <property type="entry name" value="Zn peptidases"/>
    <property type="match status" value="1"/>
</dbReference>
<dbReference type="RefSeq" id="WP_275278595.1">
    <property type="nucleotide sequence ID" value="NZ_CP119108.1"/>
</dbReference>
<reference evidence="2 3" key="1">
    <citation type="submission" date="2023-03" db="EMBL/GenBank/DDBJ databases">
        <title>Genome sequence of Microbacterium sp. KACC 23027.</title>
        <authorList>
            <person name="Kim S."/>
            <person name="Heo J."/>
            <person name="Kwon S.-W."/>
        </authorList>
    </citation>
    <scope>NUCLEOTIDE SEQUENCE [LARGE SCALE GENOMIC DNA]</scope>
    <source>
        <strain evidence="2 3">KACC 23027</strain>
    </source>
</reference>
<dbReference type="SUPFAM" id="SSF53187">
    <property type="entry name" value="Zn-dependent exopeptidases"/>
    <property type="match status" value="1"/>
</dbReference>
<dbReference type="InterPro" id="IPR017439">
    <property type="entry name" value="Amidohydrolase"/>
</dbReference>
<accession>A0ABY8C2J0</accession>
<dbReference type="Gene3D" id="3.30.70.360">
    <property type="match status" value="1"/>
</dbReference>
<evidence type="ECO:0000313" key="2">
    <source>
        <dbReference type="EMBL" id="WEG09271.1"/>
    </source>
</evidence>
<proteinExistence type="predicted"/>
<dbReference type="Proteomes" id="UP001214553">
    <property type="component" value="Chromosome"/>
</dbReference>
<keyword evidence="3" id="KW-1185">Reference proteome</keyword>
<sequence>MADFTEVRARYESIRADQEAFYRELHENPELSHQETRTADEVARRLTAWGYDVTTGIGGTGVVGVRANGEGPTVLMRADMDALPVREATGVAYASTVVVTDAAGQSVPVMHACGHDVHVACLLGAARLLAESTGAWRGTVIALFQPAEEAGDGARGMVDDGLRDRIPQPDVALAQHVLAMRAGEVATRSGPVFSAADSIRVRVFGRGGHGSMPQNTVDPVVLASTIVVRLQTVVSREIAPTEPAVLTVGSIHAGSKSNIIPDDAVLEINTRSYSDATRRRLHEAIERVVRAECAASGAPREPAFEVYDSFPSTSNDPDATARVADAFAAWFGDRAGELPLQTASEDFSDIPRAWGVPYAYWGIGGVDAATWDTAVASGTVHADIPGNHSPLFLPVVQPTLQTGTEALLAAAGAWLAPPA</sequence>
<dbReference type="SUPFAM" id="SSF55031">
    <property type="entry name" value="Bacterial exopeptidase dimerisation domain"/>
    <property type="match status" value="1"/>
</dbReference>
<dbReference type="EMBL" id="CP119108">
    <property type="protein sequence ID" value="WEG09271.1"/>
    <property type="molecule type" value="Genomic_DNA"/>
</dbReference>
<dbReference type="InterPro" id="IPR011650">
    <property type="entry name" value="Peptidase_M20_dimer"/>
</dbReference>
<dbReference type="Pfam" id="PF07687">
    <property type="entry name" value="M20_dimer"/>
    <property type="match status" value="1"/>
</dbReference>
<name>A0ABY8C2J0_9MICO</name>
<dbReference type="PANTHER" id="PTHR11014:SF63">
    <property type="entry name" value="METALLOPEPTIDASE, PUTATIVE (AFU_ORTHOLOGUE AFUA_6G09600)-RELATED"/>
    <property type="match status" value="1"/>
</dbReference>
<organism evidence="2 3">
    <name type="scientific">Microbacterium horticulturae</name>
    <dbReference type="NCBI Taxonomy" id="3028316"/>
    <lineage>
        <taxon>Bacteria</taxon>
        <taxon>Bacillati</taxon>
        <taxon>Actinomycetota</taxon>
        <taxon>Actinomycetes</taxon>
        <taxon>Micrococcales</taxon>
        <taxon>Microbacteriaceae</taxon>
        <taxon>Microbacterium</taxon>
    </lineage>
</organism>
<evidence type="ECO:0000259" key="1">
    <source>
        <dbReference type="Pfam" id="PF07687"/>
    </source>
</evidence>
<dbReference type="PIRSF" id="PIRSF005962">
    <property type="entry name" value="Pept_M20D_amidohydro"/>
    <property type="match status" value="1"/>
</dbReference>
<dbReference type="NCBIfam" id="TIGR01891">
    <property type="entry name" value="amidohydrolases"/>
    <property type="match status" value="1"/>
</dbReference>
<dbReference type="Pfam" id="PF01546">
    <property type="entry name" value="Peptidase_M20"/>
    <property type="match status" value="1"/>
</dbReference>
<dbReference type="InterPro" id="IPR002933">
    <property type="entry name" value="Peptidase_M20"/>
</dbReference>
<feature type="domain" description="Peptidase M20 dimerisation" evidence="1">
    <location>
        <begin position="198"/>
        <end position="293"/>
    </location>
</feature>